<dbReference type="Pfam" id="PF16796">
    <property type="entry name" value="Microtub_bd"/>
    <property type="match status" value="1"/>
</dbReference>
<dbReference type="SMART" id="SM00129">
    <property type="entry name" value="KISc"/>
    <property type="match status" value="1"/>
</dbReference>
<dbReference type="AlphaFoldDB" id="A0A7L3I433"/>
<name>A0A7L3I433_9PASS</name>
<dbReference type="InterPro" id="IPR036961">
    <property type="entry name" value="Kinesin_motor_dom_sf"/>
</dbReference>
<feature type="compositionally biased region" description="Basic residues" evidence="8">
    <location>
        <begin position="799"/>
        <end position="808"/>
    </location>
</feature>
<keyword evidence="7" id="KW-0175">Coiled coil</keyword>
<dbReference type="GO" id="GO:0008017">
    <property type="term" value="F:microtubule binding"/>
    <property type="evidence" value="ECO:0007669"/>
    <property type="project" value="InterPro"/>
</dbReference>
<keyword evidence="6" id="KW-0493">Microtubule</keyword>
<dbReference type="InterPro" id="IPR019821">
    <property type="entry name" value="Kinesin_motor_CS"/>
</dbReference>
<dbReference type="InterPro" id="IPR031852">
    <property type="entry name" value="Vik1/Cik1_MT-bd"/>
</dbReference>
<dbReference type="GO" id="GO:0003777">
    <property type="term" value="F:microtubule motor activity"/>
    <property type="evidence" value="ECO:0007669"/>
    <property type="project" value="InterPro"/>
</dbReference>
<dbReference type="Gene3D" id="3.40.850.10">
    <property type="entry name" value="Kinesin motor domain"/>
    <property type="match status" value="1"/>
</dbReference>
<evidence type="ECO:0000256" key="5">
    <source>
        <dbReference type="PROSITE-ProRule" id="PRU00283"/>
    </source>
</evidence>
<keyword evidence="2 5" id="KW-0547">Nucleotide-binding</keyword>
<evidence type="ECO:0000256" key="1">
    <source>
        <dbReference type="ARBA" id="ARBA00004245"/>
    </source>
</evidence>
<gene>
    <name evidence="10" type="primary">Kifc3</name>
    <name evidence="10" type="ORF">PARPUN_R14081</name>
</gene>
<dbReference type="PANTHER" id="PTHR47972:SF5">
    <property type="entry name" value="KINESIN-LIKE PROTEIN KIFC3"/>
    <property type="match status" value="1"/>
</dbReference>
<comment type="subcellular location">
    <subcellularLocation>
        <location evidence="1">Cytoplasm</location>
        <location evidence="1">Cytoskeleton</location>
    </subcellularLocation>
</comment>
<keyword evidence="4" id="KW-0206">Cytoskeleton</keyword>
<keyword evidence="3 5" id="KW-0067">ATP-binding</keyword>
<protein>
    <recommendedName>
        <fullName evidence="6">Kinesin-like protein</fullName>
    </recommendedName>
</protein>
<keyword evidence="5 6" id="KW-0505">Motor protein</keyword>
<evidence type="ECO:0000313" key="10">
    <source>
        <dbReference type="EMBL" id="NXU12352.1"/>
    </source>
</evidence>
<feature type="binding site" evidence="5">
    <location>
        <begin position="493"/>
        <end position="500"/>
    </location>
    <ligand>
        <name>ATP</name>
        <dbReference type="ChEBI" id="CHEBI:30616"/>
    </ligand>
</feature>
<dbReference type="CDD" id="cd01366">
    <property type="entry name" value="KISc_C_terminal"/>
    <property type="match status" value="1"/>
</dbReference>
<accession>A0A7L3I433</accession>
<dbReference type="GO" id="GO:0005874">
    <property type="term" value="C:microtubule"/>
    <property type="evidence" value="ECO:0007669"/>
    <property type="project" value="UniProtKB-KW"/>
</dbReference>
<evidence type="ECO:0000259" key="9">
    <source>
        <dbReference type="PROSITE" id="PS50067"/>
    </source>
</evidence>
<dbReference type="InterPro" id="IPR001752">
    <property type="entry name" value="Kinesin_motor_dom"/>
</dbReference>
<dbReference type="PANTHER" id="PTHR47972">
    <property type="entry name" value="KINESIN-LIKE PROTEIN KLP-3"/>
    <property type="match status" value="1"/>
</dbReference>
<keyword evidence="11" id="KW-1185">Reference proteome</keyword>
<dbReference type="PROSITE" id="PS00411">
    <property type="entry name" value="KINESIN_MOTOR_1"/>
    <property type="match status" value="1"/>
</dbReference>
<dbReference type="PRINTS" id="PR00380">
    <property type="entry name" value="KINESINHEAVY"/>
</dbReference>
<dbReference type="GO" id="GO:0005524">
    <property type="term" value="F:ATP binding"/>
    <property type="evidence" value="ECO:0007669"/>
    <property type="project" value="UniProtKB-UniRule"/>
</dbReference>
<evidence type="ECO:0000256" key="8">
    <source>
        <dbReference type="SAM" id="MobiDB-lite"/>
    </source>
</evidence>
<dbReference type="Pfam" id="PF00225">
    <property type="entry name" value="Kinesin"/>
    <property type="match status" value="1"/>
</dbReference>
<evidence type="ECO:0000256" key="6">
    <source>
        <dbReference type="RuleBase" id="RU000394"/>
    </source>
</evidence>
<evidence type="ECO:0000256" key="3">
    <source>
        <dbReference type="ARBA" id="ARBA00022840"/>
    </source>
</evidence>
<evidence type="ECO:0000256" key="4">
    <source>
        <dbReference type="ARBA" id="ARBA00023212"/>
    </source>
</evidence>
<evidence type="ECO:0000313" key="11">
    <source>
        <dbReference type="Proteomes" id="UP000570592"/>
    </source>
</evidence>
<proteinExistence type="inferred from homology"/>
<evidence type="ECO:0000256" key="7">
    <source>
        <dbReference type="SAM" id="Coils"/>
    </source>
</evidence>
<organism evidence="10 11">
    <name type="scientific">Pardalotus punctatus</name>
    <name type="common">spotted pardalote</name>
    <dbReference type="NCBI Taxonomy" id="254575"/>
    <lineage>
        <taxon>Eukaryota</taxon>
        <taxon>Metazoa</taxon>
        <taxon>Chordata</taxon>
        <taxon>Craniata</taxon>
        <taxon>Vertebrata</taxon>
        <taxon>Euteleostomi</taxon>
        <taxon>Archelosauria</taxon>
        <taxon>Archosauria</taxon>
        <taxon>Dinosauria</taxon>
        <taxon>Saurischia</taxon>
        <taxon>Theropoda</taxon>
        <taxon>Coelurosauria</taxon>
        <taxon>Aves</taxon>
        <taxon>Neognathae</taxon>
        <taxon>Neoaves</taxon>
        <taxon>Telluraves</taxon>
        <taxon>Australaves</taxon>
        <taxon>Passeriformes</taxon>
        <taxon>Meliphagoidea</taxon>
        <taxon>Pardalotidae</taxon>
        <taxon>Pardalotus</taxon>
    </lineage>
</organism>
<comment type="caution">
    <text evidence="10">The sequence shown here is derived from an EMBL/GenBank/DDBJ whole genome shotgun (WGS) entry which is preliminary data.</text>
</comment>
<dbReference type="SUPFAM" id="SSF52540">
    <property type="entry name" value="P-loop containing nucleoside triphosphate hydrolases"/>
    <property type="match status" value="1"/>
</dbReference>
<dbReference type="InterPro" id="IPR027417">
    <property type="entry name" value="P-loop_NTPase"/>
</dbReference>
<feature type="coiled-coil region" evidence="7">
    <location>
        <begin position="232"/>
        <end position="288"/>
    </location>
</feature>
<comment type="similarity">
    <text evidence="5 6">Belongs to the TRAFAC class myosin-kinesin ATPase superfamily. Kinesin family.</text>
</comment>
<feature type="coiled-coil region" evidence="7">
    <location>
        <begin position="5"/>
        <end position="189"/>
    </location>
</feature>
<feature type="domain" description="Kinesin motor" evidence="9">
    <location>
        <begin position="384"/>
        <end position="733"/>
    </location>
</feature>
<feature type="non-terminal residue" evidence="10">
    <location>
        <position position="808"/>
    </location>
</feature>
<dbReference type="GO" id="GO:0007018">
    <property type="term" value="P:microtubule-based movement"/>
    <property type="evidence" value="ECO:0007669"/>
    <property type="project" value="InterPro"/>
</dbReference>
<evidence type="ECO:0000256" key="2">
    <source>
        <dbReference type="ARBA" id="ARBA00022741"/>
    </source>
</evidence>
<dbReference type="InterPro" id="IPR027640">
    <property type="entry name" value="Kinesin-like_fam"/>
</dbReference>
<feature type="region of interest" description="Disordered" evidence="8">
    <location>
        <begin position="774"/>
        <end position="808"/>
    </location>
</feature>
<keyword evidence="4" id="KW-0963">Cytoplasm</keyword>
<dbReference type="Proteomes" id="UP000570592">
    <property type="component" value="Unassembled WGS sequence"/>
</dbReference>
<feature type="non-terminal residue" evidence="10">
    <location>
        <position position="1"/>
    </location>
</feature>
<dbReference type="EMBL" id="VZTX01011155">
    <property type="protein sequence ID" value="NXU12352.1"/>
    <property type="molecule type" value="Genomic_DNA"/>
</dbReference>
<feature type="compositionally biased region" description="Polar residues" evidence="8">
    <location>
        <begin position="789"/>
        <end position="798"/>
    </location>
</feature>
<dbReference type="PROSITE" id="PS50067">
    <property type="entry name" value="KINESIN_MOTOR_2"/>
    <property type="match status" value="1"/>
</dbReference>
<sequence>VMSSMAHLQKEKLRLKEKLLGLQEKLTAQENNELSLSLQLQGQVETLKAKLLEQAQEINRLRSELSGTDVEKHRDQLAAENERLRQEMKACEGELQELRQQQQQAPCQDCPHLQENTRLQEQLSQLQREAEEMRAKLVELDLEVQQKTNRLAEVELRLKDSLAERAEEEERLSRRLRDSQETIASLKSQPQQIKYIIKAVEVESAKAKQALCETQSRNQYLQEQVGMQKQVLKEMEQQLQRSQKTEAQLRAQIVMYEAELERAHGQMLEEMQAMEEEKNRAIEEAFSRAQVEMKAVHENLAGVRTNLLTLQPALRTLTHDYNSLKRQVRDFPLLLQETLRSARTDISEAIEEVHSTNRELLRKYRRELQLRKKCHNELVRLKGNIRVFGRVRPITKEDGEGPEAANAVTFDADDDAVLHLLHKGKQVSFELDKVFPPQASQEEVGAAIHTAGVRGGHSHLLLTLPCLPQVFQEVQALVTSCIDGYNVCIFAYGQTGAGKTYTMEGTAANPGINQRALQLLFSEVRGKAADWDYTITVSAAEIYNEALRDLLGKEPQEKLEIKLCPDGSGQLYVPGLTEFRVQSVEDINKVFEFGHVKRVTECTNLNEHSSRSHALLIVTVHGLDRSTGLRTTGKLNLVDLAGSERVGRSGAEGSRLREAQHINKSLSALGDVIYALRSRQGHVPFRNSKLTYLLQDSLSGDSKTLMMVQVSPAEKDTSETLCSLKFAERVRSVELGPVSRKAELVSWPSQEHLEVPKTLLVRFLFTLTPGIPPVLPPHTPPGRGHASLSPGQLSSRSASIRRKLQTSG</sequence>
<reference evidence="10 11" key="1">
    <citation type="submission" date="2019-09" db="EMBL/GenBank/DDBJ databases">
        <title>Bird 10,000 Genomes (B10K) Project - Family phase.</title>
        <authorList>
            <person name="Zhang G."/>
        </authorList>
    </citation>
    <scope>NUCLEOTIDE SEQUENCE [LARGE SCALE GENOMIC DNA]</scope>
    <source>
        <strain evidence="10">B10K-DU-029-51</strain>
    </source>
</reference>